<dbReference type="Pfam" id="PF13442">
    <property type="entry name" value="Cytochrome_CBB3"/>
    <property type="match status" value="1"/>
</dbReference>
<evidence type="ECO:0000256" key="1">
    <source>
        <dbReference type="ARBA" id="ARBA00022617"/>
    </source>
</evidence>
<evidence type="ECO:0000256" key="6">
    <source>
        <dbReference type="SAM" id="SignalP"/>
    </source>
</evidence>
<evidence type="ECO:0000256" key="3">
    <source>
        <dbReference type="ARBA" id="ARBA00023004"/>
    </source>
</evidence>
<organism evidence="8 9">
    <name type="scientific">Paracidobacterium acidisoli</name>
    <dbReference type="NCBI Taxonomy" id="2303751"/>
    <lineage>
        <taxon>Bacteria</taxon>
        <taxon>Pseudomonadati</taxon>
        <taxon>Acidobacteriota</taxon>
        <taxon>Terriglobia</taxon>
        <taxon>Terriglobales</taxon>
        <taxon>Acidobacteriaceae</taxon>
        <taxon>Paracidobacterium</taxon>
    </lineage>
</organism>
<protein>
    <submittedName>
        <fullName evidence="8">Cytochrome c</fullName>
    </submittedName>
</protein>
<keyword evidence="2 4" id="KW-0479">Metal-binding</keyword>
<dbReference type="GO" id="GO:0046872">
    <property type="term" value="F:metal ion binding"/>
    <property type="evidence" value="ECO:0007669"/>
    <property type="project" value="UniProtKB-KW"/>
</dbReference>
<evidence type="ECO:0000259" key="7">
    <source>
        <dbReference type="PROSITE" id="PS51007"/>
    </source>
</evidence>
<comment type="caution">
    <text evidence="8">The sequence shown here is derived from an EMBL/GenBank/DDBJ whole genome shotgun (WGS) entry which is preliminary data.</text>
</comment>
<dbReference type="AlphaFoldDB" id="A0A372IMF2"/>
<dbReference type="GO" id="GO:0009055">
    <property type="term" value="F:electron transfer activity"/>
    <property type="evidence" value="ECO:0007669"/>
    <property type="project" value="InterPro"/>
</dbReference>
<dbReference type="OrthoDB" id="9779283at2"/>
<dbReference type="SUPFAM" id="SSF46626">
    <property type="entry name" value="Cytochrome c"/>
    <property type="match status" value="1"/>
</dbReference>
<gene>
    <name evidence="8" type="ORF">D0Y96_11985</name>
</gene>
<keyword evidence="1 4" id="KW-0349">Heme</keyword>
<sequence length="141" mass="14951">MLRPFLMFASLAFFAFSAPVQTPPPSGAPAAAPAPAVPADAAQTPNPVKPTAESQARAKQIYGYDCALCHGEKGDGKGDVAADMKTPMGDFTSSATLKSMTDGELYYVILKGKGQMPPEEGRAKPAEIWNLVIYLRSMSKQ</sequence>
<feature type="compositionally biased region" description="Low complexity" evidence="5">
    <location>
        <begin position="28"/>
        <end position="42"/>
    </location>
</feature>
<feature type="signal peptide" evidence="6">
    <location>
        <begin position="1"/>
        <end position="17"/>
    </location>
</feature>
<dbReference type="PROSITE" id="PS51007">
    <property type="entry name" value="CYTC"/>
    <property type="match status" value="1"/>
</dbReference>
<dbReference type="GO" id="GO:0020037">
    <property type="term" value="F:heme binding"/>
    <property type="evidence" value="ECO:0007669"/>
    <property type="project" value="InterPro"/>
</dbReference>
<evidence type="ECO:0000256" key="4">
    <source>
        <dbReference type="PROSITE-ProRule" id="PRU00433"/>
    </source>
</evidence>
<dbReference type="PANTHER" id="PTHR40394:SF2">
    <property type="entry name" value="QUINOL:CYTOCHROME C OXIDOREDUCTASE MEMBRANE PROTEIN"/>
    <property type="match status" value="1"/>
</dbReference>
<feature type="region of interest" description="Disordered" evidence="5">
    <location>
        <begin position="24"/>
        <end position="51"/>
    </location>
</feature>
<keyword evidence="9" id="KW-1185">Reference proteome</keyword>
<reference evidence="8 9" key="1">
    <citation type="submission" date="2018-08" db="EMBL/GenBank/DDBJ databases">
        <title>Acidipila sp. 4G-K13, an acidobacterium isolated from forest soil.</title>
        <authorList>
            <person name="Gao Z.-H."/>
            <person name="Qiu L.-H."/>
        </authorList>
    </citation>
    <scope>NUCLEOTIDE SEQUENCE [LARGE SCALE GENOMIC DNA]</scope>
    <source>
        <strain evidence="8 9">4G-K13</strain>
    </source>
</reference>
<name>A0A372IMF2_9BACT</name>
<feature type="domain" description="Cytochrome c" evidence="7">
    <location>
        <begin position="53"/>
        <end position="139"/>
    </location>
</feature>
<keyword evidence="3 4" id="KW-0408">Iron</keyword>
<proteinExistence type="predicted"/>
<dbReference type="InterPro" id="IPR036909">
    <property type="entry name" value="Cyt_c-like_dom_sf"/>
</dbReference>
<evidence type="ECO:0000256" key="2">
    <source>
        <dbReference type="ARBA" id="ARBA00022723"/>
    </source>
</evidence>
<dbReference type="EMBL" id="QVQT01000004">
    <property type="protein sequence ID" value="RFU16132.1"/>
    <property type="molecule type" value="Genomic_DNA"/>
</dbReference>
<evidence type="ECO:0000313" key="8">
    <source>
        <dbReference type="EMBL" id="RFU16132.1"/>
    </source>
</evidence>
<dbReference type="Gene3D" id="1.10.760.10">
    <property type="entry name" value="Cytochrome c-like domain"/>
    <property type="match status" value="1"/>
</dbReference>
<dbReference type="RefSeq" id="WP_117300178.1">
    <property type="nucleotide sequence ID" value="NZ_QVQT02000004.1"/>
</dbReference>
<evidence type="ECO:0000256" key="5">
    <source>
        <dbReference type="SAM" id="MobiDB-lite"/>
    </source>
</evidence>
<evidence type="ECO:0000313" key="9">
    <source>
        <dbReference type="Proteomes" id="UP000264702"/>
    </source>
</evidence>
<feature type="chain" id="PRO_5017075809" evidence="6">
    <location>
        <begin position="18"/>
        <end position="141"/>
    </location>
</feature>
<dbReference type="PANTHER" id="PTHR40394">
    <property type="entry name" value="LIPOPROTEIN-RELATED"/>
    <property type="match status" value="1"/>
</dbReference>
<keyword evidence="6" id="KW-0732">Signal</keyword>
<dbReference type="Proteomes" id="UP000264702">
    <property type="component" value="Unassembled WGS sequence"/>
</dbReference>
<dbReference type="InterPro" id="IPR009056">
    <property type="entry name" value="Cyt_c-like_dom"/>
</dbReference>
<accession>A0A372IMF2</accession>